<evidence type="ECO:0000313" key="10">
    <source>
        <dbReference type="EMBL" id="OAP57520.1"/>
    </source>
</evidence>
<evidence type="ECO:0000256" key="4">
    <source>
        <dbReference type="ARBA" id="ARBA00023125"/>
    </source>
</evidence>
<dbReference type="InterPro" id="IPR007219">
    <property type="entry name" value="XnlR_reg_dom"/>
</dbReference>
<keyword evidence="6" id="KW-0539">Nucleus</keyword>
<feature type="domain" description="Zn(2)-C6 fungal-type" evidence="9">
    <location>
        <begin position="15"/>
        <end position="47"/>
    </location>
</feature>
<evidence type="ECO:0000256" key="3">
    <source>
        <dbReference type="ARBA" id="ARBA00023015"/>
    </source>
</evidence>
<dbReference type="PANTHER" id="PTHR31001">
    <property type="entry name" value="UNCHARACTERIZED TRANSCRIPTIONAL REGULATORY PROTEIN"/>
    <property type="match status" value="1"/>
</dbReference>
<dbReference type="Pfam" id="PF04082">
    <property type="entry name" value="Fungal_trans"/>
    <property type="match status" value="1"/>
</dbReference>
<dbReference type="PROSITE" id="PS50048">
    <property type="entry name" value="ZN2_CY6_FUNGAL_2"/>
    <property type="match status" value="1"/>
</dbReference>
<dbReference type="InterPro" id="IPR001138">
    <property type="entry name" value="Zn2Cys6_DnaBD"/>
</dbReference>
<keyword evidence="8" id="KW-0812">Transmembrane</keyword>
<keyword evidence="3" id="KW-0805">Transcription regulation</keyword>
<dbReference type="Pfam" id="PF00172">
    <property type="entry name" value="Zn_clus"/>
    <property type="match status" value="1"/>
</dbReference>
<evidence type="ECO:0000259" key="9">
    <source>
        <dbReference type="PROSITE" id="PS50048"/>
    </source>
</evidence>
<feature type="compositionally biased region" description="Polar residues" evidence="7">
    <location>
        <begin position="650"/>
        <end position="659"/>
    </location>
</feature>
<dbReference type="GO" id="GO:0008270">
    <property type="term" value="F:zinc ion binding"/>
    <property type="evidence" value="ECO:0007669"/>
    <property type="project" value="InterPro"/>
</dbReference>
<dbReference type="SUPFAM" id="SSF57701">
    <property type="entry name" value="Zn2/Cys6 DNA-binding domain"/>
    <property type="match status" value="1"/>
</dbReference>
<organism evidence="10 11">
    <name type="scientific">Fonsecaea erecta</name>
    <dbReference type="NCBI Taxonomy" id="1367422"/>
    <lineage>
        <taxon>Eukaryota</taxon>
        <taxon>Fungi</taxon>
        <taxon>Dikarya</taxon>
        <taxon>Ascomycota</taxon>
        <taxon>Pezizomycotina</taxon>
        <taxon>Eurotiomycetes</taxon>
        <taxon>Chaetothyriomycetidae</taxon>
        <taxon>Chaetothyriales</taxon>
        <taxon>Herpotrichiellaceae</taxon>
        <taxon>Fonsecaea</taxon>
    </lineage>
</organism>
<dbReference type="GO" id="GO:0003677">
    <property type="term" value="F:DNA binding"/>
    <property type="evidence" value="ECO:0007669"/>
    <property type="project" value="UniProtKB-KW"/>
</dbReference>
<protein>
    <recommendedName>
        <fullName evidence="9">Zn(2)-C6 fungal-type domain-containing protein</fullName>
    </recommendedName>
</protein>
<dbReference type="CDD" id="cd12148">
    <property type="entry name" value="fungal_TF_MHR"/>
    <property type="match status" value="1"/>
</dbReference>
<feature type="compositionally biased region" description="Polar residues" evidence="7">
    <location>
        <begin position="89"/>
        <end position="112"/>
    </location>
</feature>
<evidence type="ECO:0000256" key="6">
    <source>
        <dbReference type="ARBA" id="ARBA00023242"/>
    </source>
</evidence>
<evidence type="ECO:0000256" key="8">
    <source>
        <dbReference type="SAM" id="Phobius"/>
    </source>
</evidence>
<proteinExistence type="predicted"/>
<accession>A0A178ZCK0</accession>
<feature type="region of interest" description="Disordered" evidence="7">
    <location>
        <begin position="679"/>
        <end position="719"/>
    </location>
</feature>
<keyword evidence="5" id="KW-0804">Transcription</keyword>
<name>A0A178ZCK0_9EURO</name>
<feature type="compositionally biased region" description="Low complexity" evidence="7">
    <location>
        <begin position="691"/>
        <end position="718"/>
    </location>
</feature>
<dbReference type="InterPro" id="IPR050613">
    <property type="entry name" value="Sec_Metabolite_Reg"/>
</dbReference>
<dbReference type="PANTHER" id="PTHR31001:SF40">
    <property type="entry name" value="ZN(II)2CYS6 TRANSCRIPTION FACTOR (EUROFUNG)"/>
    <property type="match status" value="1"/>
</dbReference>
<dbReference type="AlphaFoldDB" id="A0A178ZCK0"/>
<dbReference type="EMBL" id="LVYI01000007">
    <property type="protein sequence ID" value="OAP57520.1"/>
    <property type="molecule type" value="Genomic_DNA"/>
</dbReference>
<reference evidence="10 11" key="1">
    <citation type="submission" date="2016-04" db="EMBL/GenBank/DDBJ databases">
        <title>Draft genome of Fonsecaea erecta CBS 125763.</title>
        <authorList>
            <person name="Weiss V.A."/>
            <person name="Vicente V.A."/>
            <person name="Raittz R.T."/>
            <person name="Moreno L.F."/>
            <person name="De Souza E.M."/>
            <person name="Pedrosa F.O."/>
            <person name="Steffens M.B."/>
            <person name="Faoro H."/>
            <person name="Tadra-Sfeir M.Z."/>
            <person name="Najafzadeh M.J."/>
            <person name="Felipe M.S."/>
            <person name="Teixeira M."/>
            <person name="Sun J."/>
            <person name="Xi L."/>
            <person name="Gomes R."/>
            <person name="De Azevedo C.M."/>
            <person name="Salgado C.G."/>
            <person name="Da Silva M.B."/>
            <person name="Nascimento M.F."/>
            <person name="Queiroz-Telles F."/>
            <person name="Attili D.S."/>
            <person name="Gorbushina A."/>
        </authorList>
    </citation>
    <scope>NUCLEOTIDE SEQUENCE [LARGE SCALE GENOMIC DNA]</scope>
    <source>
        <strain evidence="10 11">CBS 125763</strain>
    </source>
</reference>
<comment type="subcellular location">
    <subcellularLocation>
        <location evidence="1">Nucleus</location>
    </subcellularLocation>
</comment>
<evidence type="ECO:0000256" key="5">
    <source>
        <dbReference type="ARBA" id="ARBA00023163"/>
    </source>
</evidence>
<evidence type="ECO:0000256" key="7">
    <source>
        <dbReference type="SAM" id="MobiDB-lite"/>
    </source>
</evidence>
<dbReference type="InterPro" id="IPR036864">
    <property type="entry name" value="Zn2-C6_fun-type_DNA-bd_sf"/>
</dbReference>
<sequence length="770" mass="85779">MAPQVDKRQPRVPLSCENCRKRKIKCSGERPFCDTCARRGFSQTCYYLRQNVQAPSGSSSDEVLQRMKRVENLLERQVFLLEQRLEPSPKSQSSNPDILSQHQSLSVNSSPWTEVEVAPSDTAPPTTVGTILVSEGGYERFVPGLASSDADAVNELIQSASAPPMSTSFPFSNEALATRRTLLEALPPGRQCDELKDLFFEVFSPLFHVLHDPTFQVEYANFRQCRGEVSLSFLALVFVILSISVTALDSDDPLLTDLGMESTPTANIKSLATKYRAAAMGCLSADQFMWRHNLHTVQALVLLIYALSHAHGPAWALLGTTFHICVSIGCHIDPSQLNLDPLRSEQRRRCWAGLMLLYTIQNTCLGNLAPMKVIANVRLPVDVDDEYITMYDSPPVHADESQPRPLSKMSYILFKFKLYRLASDITSFSRESGNLDGLIELDGRISREEHEHDIRFTDPRELPVYHLAHLYIIKNYTSHLRLILHRPYLPPHSSAPDSTLYEFPEQVLQSRQYCKLSAMRILNNHEDLCCEEKLRPYRWFVYGLGGYQTFLAASTLVVLLGSDDESVASDRADVFYALQKCQARFEQLSPRSDISAKAARILRRALGSPAASNGGGGIAPPHEPPGLHHQTSSINDESKRYSMSHIPPMSSASPGSHGQSALMHAGPGYVQTGFASALPMNTNEPATKLEPPSLLSQQQQQQQQQQQHPQPHPHSFFPCPQPLYELMNLPAEQWLGGPSALAWDWNSWVDVPGPNTAAPDMFMDASGVLM</sequence>
<evidence type="ECO:0000313" key="11">
    <source>
        <dbReference type="Proteomes" id="UP000078343"/>
    </source>
</evidence>
<dbReference type="OrthoDB" id="2406834at2759"/>
<keyword evidence="8" id="KW-0472">Membrane</keyword>
<feature type="region of interest" description="Disordered" evidence="7">
    <location>
        <begin position="85"/>
        <end position="123"/>
    </location>
</feature>
<keyword evidence="8" id="KW-1133">Transmembrane helix</keyword>
<feature type="region of interest" description="Disordered" evidence="7">
    <location>
        <begin position="608"/>
        <end position="665"/>
    </location>
</feature>
<dbReference type="PROSITE" id="PS00463">
    <property type="entry name" value="ZN2_CY6_FUNGAL_1"/>
    <property type="match status" value="1"/>
</dbReference>
<dbReference type="Proteomes" id="UP000078343">
    <property type="component" value="Unassembled WGS sequence"/>
</dbReference>
<dbReference type="GeneID" id="30012426"/>
<dbReference type="Gene3D" id="4.10.240.10">
    <property type="entry name" value="Zn(2)-C6 fungal-type DNA-binding domain"/>
    <property type="match status" value="1"/>
</dbReference>
<dbReference type="GO" id="GO:0006351">
    <property type="term" value="P:DNA-templated transcription"/>
    <property type="evidence" value="ECO:0007669"/>
    <property type="project" value="InterPro"/>
</dbReference>
<gene>
    <name evidence="10" type="ORF">AYL99_08258</name>
</gene>
<keyword evidence="11" id="KW-1185">Reference proteome</keyword>
<dbReference type="RefSeq" id="XP_018690887.1">
    <property type="nucleotide sequence ID" value="XM_018839766.1"/>
</dbReference>
<keyword evidence="4" id="KW-0238">DNA-binding</keyword>
<dbReference type="GO" id="GO:0005634">
    <property type="term" value="C:nucleus"/>
    <property type="evidence" value="ECO:0007669"/>
    <property type="project" value="UniProtKB-SubCell"/>
</dbReference>
<evidence type="ECO:0000256" key="2">
    <source>
        <dbReference type="ARBA" id="ARBA00022723"/>
    </source>
</evidence>
<dbReference type="GO" id="GO:0000981">
    <property type="term" value="F:DNA-binding transcription factor activity, RNA polymerase II-specific"/>
    <property type="evidence" value="ECO:0007669"/>
    <property type="project" value="InterPro"/>
</dbReference>
<feature type="transmembrane region" description="Helical" evidence="8">
    <location>
        <begin position="229"/>
        <end position="248"/>
    </location>
</feature>
<dbReference type="CDD" id="cd00067">
    <property type="entry name" value="GAL4"/>
    <property type="match status" value="1"/>
</dbReference>
<evidence type="ECO:0000256" key="1">
    <source>
        <dbReference type="ARBA" id="ARBA00004123"/>
    </source>
</evidence>
<comment type="caution">
    <text evidence="10">The sequence shown here is derived from an EMBL/GenBank/DDBJ whole genome shotgun (WGS) entry which is preliminary data.</text>
</comment>
<dbReference type="STRING" id="1367422.A0A178ZCK0"/>
<keyword evidence="2" id="KW-0479">Metal-binding</keyword>
<dbReference type="SMART" id="SM00066">
    <property type="entry name" value="GAL4"/>
    <property type="match status" value="1"/>
</dbReference>